<evidence type="ECO:0000259" key="12">
    <source>
        <dbReference type="Pfam" id="PF01872"/>
    </source>
</evidence>
<dbReference type="InterPro" id="IPR011051">
    <property type="entry name" value="RmlC_Cupin_sf"/>
</dbReference>
<feature type="region of interest" description="Disordered" evidence="11">
    <location>
        <begin position="489"/>
        <end position="517"/>
    </location>
</feature>
<dbReference type="Pfam" id="PF01872">
    <property type="entry name" value="RibD_C"/>
    <property type="match status" value="1"/>
</dbReference>
<dbReference type="InterPro" id="IPR002734">
    <property type="entry name" value="RibDG_C"/>
</dbReference>
<dbReference type="SUPFAM" id="SSF51182">
    <property type="entry name" value="RmlC-like cupins"/>
    <property type="match status" value="1"/>
</dbReference>
<evidence type="ECO:0000256" key="9">
    <source>
        <dbReference type="ARBA" id="ARBA00049020"/>
    </source>
</evidence>
<dbReference type="Proteomes" id="UP000245768">
    <property type="component" value="Unassembled WGS sequence"/>
</dbReference>
<dbReference type="Gene3D" id="2.60.120.10">
    <property type="entry name" value="Jelly Rolls"/>
    <property type="match status" value="1"/>
</dbReference>
<dbReference type="PANTHER" id="PTHR43212">
    <property type="entry name" value="QUERCETIN 2,3-DIOXYGENASE"/>
    <property type="match status" value="1"/>
</dbReference>
<comment type="function">
    <text evidence="1">Catalyzes an early step in riboflavin biosynthesis, the NADPH-dependent reduction of the ribose side chain of 2,5-diamino-6-ribosylamino-4(3H)-pyrimidinone 5'-phosphate, yielding 2,5-diamino-6-ribitylamino-4(3H)-pyrimidinone 5'-phosphate.</text>
</comment>
<evidence type="ECO:0000256" key="5">
    <source>
        <dbReference type="ARBA" id="ARBA00015035"/>
    </source>
</evidence>
<dbReference type="GO" id="GO:0008703">
    <property type="term" value="F:5-amino-6-(5-phosphoribosylamino)uracil reductase activity"/>
    <property type="evidence" value="ECO:0007669"/>
    <property type="project" value="InterPro"/>
</dbReference>
<comment type="similarity">
    <text evidence="2 10">Belongs to the pirin family.</text>
</comment>
<dbReference type="CDD" id="cd02910">
    <property type="entry name" value="cupin_Yhhw_N"/>
    <property type="match status" value="1"/>
</dbReference>
<protein>
    <recommendedName>
        <fullName evidence="5">2,5-diamino-6-ribosylamino-4(3H)-pyrimidinone 5'-phosphate reductase</fullName>
        <ecNumber evidence="4">1.1.1.302</ecNumber>
    </recommendedName>
    <alternativeName>
        <fullName evidence="7">2,5-diamino-6-(5-phospho-D-ribosylamino)pyrimidin-4(3H)-one reductase</fullName>
    </alternativeName>
    <alternativeName>
        <fullName evidence="6">2,5-diamino-6-ribitylamino-4(3H)-pyrimidinone 5'-phosphate synthase</fullName>
    </alternativeName>
</protein>
<evidence type="ECO:0000256" key="7">
    <source>
        <dbReference type="ARBA" id="ARBA00031630"/>
    </source>
</evidence>
<dbReference type="AlphaFoldDB" id="A0A316Z0P8"/>
<evidence type="ECO:0000313" key="15">
    <source>
        <dbReference type="Proteomes" id="UP000245768"/>
    </source>
</evidence>
<reference evidence="14 15" key="1">
    <citation type="journal article" date="2018" name="Mol. Biol. Evol.">
        <title>Broad Genomic Sampling Reveals a Smut Pathogenic Ancestry of the Fungal Clade Ustilaginomycotina.</title>
        <authorList>
            <person name="Kijpornyongpan T."/>
            <person name="Mondo S.J."/>
            <person name="Barry K."/>
            <person name="Sandor L."/>
            <person name="Lee J."/>
            <person name="Lipzen A."/>
            <person name="Pangilinan J."/>
            <person name="LaButti K."/>
            <person name="Hainaut M."/>
            <person name="Henrissat B."/>
            <person name="Grigoriev I.V."/>
            <person name="Spatafora J.W."/>
            <person name="Aime M.C."/>
        </authorList>
    </citation>
    <scope>NUCLEOTIDE SEQUENCE [LARGE SCALE GENOMIC DNA]</scope>
    <source>
        <strain evidence="14 15">MCA 4198</strain>
    </source>
</reference>
<evidence type="ECO:0000259" key="13">
    <source>
        <dbReference type="Pfam" id="PF02678"/>
    </source>
</evidence>
<dbReference type="SUPFAM" id="SSF53597">
    <property type="entry name" value="Dihydrofolate reductase-like"/>
    <property type="match status" value="1"/>
</dbReference>
<gene>
    <name evidence="14" type="ORF">FA10DRAFT_264490</name>
</gene>
<dbReference type="EMBL" id="KZ819634">
    <property type="protein sequence ID" value="PWN93893.1"/>
    <property type="molecule type" value="Genomic_DNA"/>
</dbReference>
<comment type="similarity">
    <text evidence="3">Belongs to the HTP reductase family.</text>
</comment>
<evidence type="ECO:0000256" key="10">
    <source>
        <dbReference type="RuleBase" id="RU003457"/>
    </source>
</evidence>
<dbReference type="STRING" id="215250.A0A316Z0P8"/>
<evidence type="ECO:0000256" key="2">
    <source>
        <dbReference type="ARBA" id="ARBA00008416"/>
    </source>
</evidence>
<sequence>MEKRTLVPRRWWQRGHADHGWLKSFHTFSFASYFDPAYMSFGPLRVINEDRVAPTTGFPTHPHANAEIFSYIIEGELTHRDSMGNVETLHRGEVQFTSAGTGIRHSEYNAHKKRECHFLQIWYIPSEKNLEPKYYTLPQTSDDEKRDRLLTLIRSSTTFTDEELKKTGLLAQGRAIPAHCNLTTRASILSPGATPLRHLVGSESGVDEHGVERWIYVHVAMTSGYRDARLFQRSIALKTEEGQTHDKRLNHAADFLQGVYDGQRPFWSPSAPSGRKQQPRTELASDRPRVTLTFAQSLDAKIAGEGRKMLPLSGPESMIMTHTLRTMHDGILVGVGTLLNDDPQLNARLLTPLPPPSKERAVPVDQCPRPIVLDSSLQIPLDCKLITNFRNGVGKAPLIVHGSSDASSEKAQKLKESGVQLVAVSNTRNWEEVLRSIKEEAGLHNVMVEGGASIISSLLEQEHLVDKVIVTVSTRDVVGEKGLGYGAGPSWLRTGSPQSPARNSSDASKSSTMHSVTLTPEPFGKDLVFAWSRSAPLLATARVRVKLASIDKEETLEEGDGIFIKGCRIGQDEIALENAGERDAELILFDVEPGNQDANDDDDDDDDDEWDD</sequence>
<feature type="region of interest" description="Disordered" evidence="11">
    <location>
        <begin position="266"/>
        <end position="287"/>
    </location>
</feature>
<feature type="compositionally biased region" description="Acidic residues" evidence="11">
    <location>
        <begin position="598"/>
        <end position="612"/>
    </location>
</feature>
<organism evidence="14 15">
    <name type="scientific">Acaromyces ingoldii</name>
    <dbReference type="NCBI Taxonomy" id="215250"/>
    <lineage>
        <taxon>Eukaryota</taxon>
        <taxon>Fungi</taxon>
        <taxon>Dikarya</taxon>
        <taxon>Basidiomycota</taxon>
        <taxon>Ustilaginomycotina</taxon>
        <taxon>Exobasidiomycetes</taxon>
        <taxon>Exobasidiales</taxon>
        <taxon>Cryptobasidiaceae</taxon>
        <taxon>Acaromyces</taxon>
    </lineage>
</organism>
<comment type="catalytic activity">
    <reaction evidence="8">
        <text>2,5-diamino-6-(1-D-ribitylamino)pyrimidin-4(3H)-one 5'-phosphate + NAD(+) = 2,5-diamino-6-(1-D-ribosylamino)pyrimidin-4(3H)-one 5'-phosphate + NADH + H(+)</text>
        <dbReference type="Rhea" id="RHEA:27274"/>
        <dbReference type="ChEBI" id="CHEBI:15378"/>
        <dbReference type="ChEBI" id="CHEBI:57540"/>
        <dbReference type="ChEBI" id="CHEBI:57945"/>
        <dbReference type="ChEBI" id="CHEBI:58890"/>
        <dbReference type="ChEBI" id="CHEBI:59545"/>
        <dbReference type="EC" id="1.1.1.302"/>
    </reaction>
</comment>
<dbReference type="RefSeq" id="XP_025381091.1">
    <property type="nucleotide sequence ID" value="XM_025520667.1"/>
</dbReference>
<evidence type="ECO:0000313" key="14">
    <source>
        <dbReference type="EMBL" id="PWN93893.1"/>
    </source>
</evidence>
<dbReference type="InParanoid" id="A0A316Z0P8"/>
<evidence type="ECO:0000256" key="1">
    <source>
        <dbReference type="ARBA" id="ARBA00003555"/>
    </source>
</evidence>
<feature type="domain" description="Bacterial bifunctional deaminase-reductase C-terminal" evidence="12">
    <location>
        <begin position="288"/>
        <end position="473"/>
    </location>
</feature>
<dbReference type="Pfam" id="PF02678">
    <property type="entry name" value="Pirin"/>
    <property type="match status" value="1"/>
</dbReference>
<accession>A0A316Z0P8</accession>
<dbReference type="GeneID" id="37042583"/>
<feature type="domain" description="Pirin N-terminal" evidence="13">
    <location>
        <begin position="18"/>
        <end position="122"/>
    </location>
</feature>
<dbReference type="InterPro" id="IPR024072">
    <property type="entry name" value="DHFR-like_dom_sf"/>
</dbReference>
<evidence type="ECO:0000256" key="8">
    <source>
        <dbReference type="ARBA" id="ARBA00047550"/>
    </source>
</evidence>
<name>A0A316Z0P8_9BASI</name>
<dbReference type="Gene3D" id="3.40.430.10">
    <property type="entry name" value="Dihydrofolate Reductase, subunit A"/>
    <property type="match status" value="1"/>
</dbReference>
<comment type="catalytic activity">
    <reaction evidence="9">
        <text>2,5-diamino-6-(1-D-ribitylamino)pyrimidin-4(3H)-one 5'-phosphate + NADP(+) = 2,5-diamino-6-(1-D-ribosylamino)pyrimidin-4(3H)-one 5'-phosphate + NADPH + H(+)</text>
        <dbReference type="Rhea" id="RHEA:27278"/>
        <dbReference type="ChEBI" id="CHEBI:15378"/>
        <dbReference type="ChEBI" id="CHEBI:57783"/>
        <dbReference type="ChEBI" id="CHEBI:58349"/>
        <dbReference type="ChEBI" id="CHEBI:58890"/>
        <dbReference type="ChEBI" id="CHEBI:59545"/>
        <dbReference type="EC" id="1.1.1.302"/>
    </reaction>
</comment>
<dbReference type="GO" id="GO:0009231">
    <property type="term" value="P:riboflavin biosynthetic process"/>
    <property type="evidence" value="ECO:0007669"/>
    <property type="project" value="InterPro"/>
</dbReference>
<proteinExistence type="inferred from homology"/>
<feature type="compositionally biased region" description="Polar residues" evidence="11">
    <location>
        <begin position="493"/>
        <end position="517"/>
    </location>
</feature>
<dbReference type="EC" id="1.1.1.302" evidence="4"/>
<dbReference type="InterPro" id="IPR003829">
    <property type="entry name" value="Pirin_N_dom"/>
</dbReference>
<evidence type="ECO:0000256" key="3">
    <source>
        <dbReference type="ARBA" id="ARBA00009723"/>
    </source>
</evidence>
<keyword evidence="15" id="KW-1185">Reference proteome</keyword>
<dbReference type="InterPro" id="IPR012093">
    <property type="entry name" value="Pirin"/>
</dbReference>
<dbReference type="PANTHER" id="PTHR43212:SF3">
    <property type="entry name" value="QUERCETIN 2,3-DIOXYGENASE"/>
    <property type="match status" value="1"/>
</dbReference>
<dbReference type="InterPro" id="IPR014710">
    <property type="entry name" value="RmlC-like_jellyroll"/>
</dbReference>
<evidence type="ECO:0000256" key="6">
    <source>
        <dbReference type="ARBA" id="ARBA00030073"/>
    </source>
</evidence>
<feature type="region of interest" description="Disordered" evidence="11">
    <location>
        <begin position="590"/>
        <end position="612"/>
    </location>
</feature>
<dbReference type="OrthoDB" id="10261807at2759"/>
<evidence type="ECO:0000256" key="11">
    <source>
        <dbReference type="SAM" id="MobiDB-lite"/>
    </source>
</evidence>
<evidence type="ECO:0000256" key="4">
    <source>
        <dbReference type="ARBA" id="ARBA00012851"/>
    </source>
</evidence>